<protein>
    <submittedName>
        <fullName evidence="1">Uncharacterized protein</fullName>
    </submittedName>
</protein>
<reference evidence="1" key="2">
    <citation type="journal article" date="2015" name="Data Brief">
        <title>Shoot transcriptome of the giant reed, Arundo donax.</title>
        <authorList>
            <person name="Barrero R.A."/>
            <person name="Guerrero F.D."/>
            <person name="Moolhuijzen P."/>
            <person name="Goolsby J.A."/>
            <person name="Tidwell J."/>
            <person name="Bellgard S.E."/>
            <person name="Bellgard M.I."/>
        </authorList>
    </citation>
    <scope>NUCLEOTIDE SEQUENCE</scope>
    <source>
        <tissue evidence="1">Shoot tissue taken approximately 20 cm above the soil surface</tissue>
    </source>
</reference>
<evidence type="ECO:0000313" key="1">
    <source>
        <dbReference type="EMBL" id="JAD20623.1"/>
    </source>
</evidence>
<sequence>MFLTQNLLWMRLMTQDTTQCIIFPKMLKHICASKF</sequence>
<reference evidence="1" key="1">
    <citation type="submission" date="2014-09" db="EMBL/GenBank/DDBJ databases">
        <authorList>
            <person name="Magalhaes I.L.F."/>
            <person name="Oliveira U."/>
            <person name="Santos F.R."/>
            <person name="Vidigal T.H.D.A."/>
            <person name="Brescovit A.D."/>
            <person name="Santos A.J."/>
        </authorList>
    </citation>
    <scope>NUCLEOTIDE SEQUENCE</scope>
    <source>
        <tissue evidence="1">Shoot tissue taken approximately 20 cm above the soil surface</tissue>
    </source>
</reference>
<accession>A0A0A8Y6F2</accession>
<name>A0A0A8Y6F2_ARUDO</name>
<organism evidence="1">
    <name type="scientific">Arundo donax</name>
    <name type="common">Giant reed</name>
    <name type="synonym">Donax arundinaceus</name>
    <dbReference type="NCBI Taxonomy" id="35708"/>
    <lineage>
        <taxon>Eukaryota</taxon>
        <taxon>Viridiplantae</taxon>
        <taxon>Streptophyta</taxon>
        <taxon>Embryophyta</taxon>
        <taxon>Tracheophyta</taxon>
        <taxon>Spermatophyta</taxon>
        <taxon>Magnoliopsida</taxon>
        <taxon>Liliopsida</taxon>
        <taxon>Poales</taxon>
        <taxon>Poaceae</taxon>
        <taxon>PACMAD clade</taxon>
        <taxon>Arundinoideae</taxon>
        <taxon>Arundineae</taxon>
        <taxon>Arundo</taxon>
    </lineage>
</organism>
<proteinExistence type="predicted"/>
<dbReference type="AlphaFoldDB" id="A0A0A8Y6F2"/>
<dbReference type="EMBL" id="GBRH01277272">
    <property type="protein sequence ID" value="JAD20623.1"/>
    <property type="molecule type" value="Transcribed_RNA"/>
</dbReference>